<feature type="domain" description="C2H2-type" evidence="14">
    <location>
        <begin position="773"/>
        <end position="800"/>
    </location>
</feature>
<dbReference type="FunFam" id="3.30.160.60:FF:000514">
    <property type="entry name" value="Uncharacterized protein"/>
    <property type="match status" value="1"/>
</dbReference>
<evidence type="ECO:0000256" key="2">
    <source>
        <dbReference type="ARBA" id="ARBA00004123"/>
    </source>
</evidence>
<dbReference type="InterPro" id="IPR036236">
    <property type="entry name" value="Znf_C2H2_sf"/>
</dbReference>
<feature type="compositionally biased region" description="Basic and acidic residues" evidence="13">
    <location>
        <begin position="870"/>
        <end position="881"/>
    </location>
</feature>
<dbReference type="CDD" id="cd07936">
    <property type="entry name" value="SCAN"/>
    <property type="match status" value="1"/>
</dbReference>
<comment type="caution">
    <text evidence="17">The sequence shown here is derived from an EMBL/GenBank/DDBJ whole genome shotgun (WGS) entry which is preliminary data.</text>
</comment>
<evidence type="ECO:0000256" key="1">
    <source>
        <dbReference type="ARBA" id="ARBA00003767"/>
    </source>
</evidence>
<dbReference type="Pfam" id="PF00096">
    <property type="entry name" value="zf-C2H2"/>
    <property type="match status" value="2"/>
</dbReference>
<dbReference type="SMART" id="SM00355">
    <property type="entry name" value="ZnF_C2H2"/>
    <property type="match status" value="2"/>
</dbReference>
<keyword evidence="8" id="KW-0805">Transcription regulation</keyword>
<dbReference type="Pfam" id="PF13837">
    <property type="entry name" value="Myb_DNA-bind_4"/>
    <property type="match status" value="2"/>
</dbReference>
<feature type="region of interest" description="Disordered" evidence="13">
    <location>
        <begin position="580"/>
        <end position="645"/>
    </location>
</feature>
<evidence type="ECO:0000256" key="11">
    <source>
        <dbReference type="PROSITE-ProRule" id="PRU00042"/>
    </source>
</evidence>
<proteinExistence type="inferred from homology"/>
<dbReference type="PANTHER" id="PTHR47595">
    <property type="entry name" value="HEAT SHOCK 70 KDA PROTEIN 14"/>
    <property type="match status" value="1"/>
</dbReference>
<feature type="region of interest" description="Disordered" evidence="13">
    <location>
        <begin position="664"/>
        <end position="694"/>
    </location>
</feature>
<feature type="region of interest" description="Disordered" evidence="13">
    <location>
        <begin position="805"/>
        <end position="825"/>
    </location>
</feature>
<keyword evidence="9" id="KW-0804">Transcription</keyword>
<evidence type="ECO:0000313" key="18">
    <source>
        <dbReference type="Proteomes" id="UP000593571"/>
    </source>
</evidence>
<evidence type="ECO:0000256" key="3">
    <source>
        <dbReference type="ARBA" id="ARBA00006991"/>
    </source>
</evidence>
<dbReference type="InterPro" id="IPR038269">
    <property type="entry name" value="SCAN_sf"/>
</dbReference>
<evidence type="ECO:0000259" key="14">
    <source>
        <dbReference type="PROSITE" id="PS50157"/>
    </source>
</evidence>
<dbReference type="FunFam" id="1.10.10.60:FF:000032">
    <property type="entry name" value="Zinc finger and SCAN domain-containing 20"/>
    <property type="match status" value="2"/>
</dbReference>
<dbReference type="GO" id="GO:0008270">
    <property type="term" value="F:zinc ion binding"/>
    <property type="evidence" value="ECO:0007669"/>
    <property type="project" value="UniProtKB-KW"/>
</dbReference>
<evidence type="ECO:0000256" key="9">
    <source>
        <dbReference type="ARBA" id="ARBA00023163"/>
    </source>
</evidence>
<feature type="domain" description="SCAN box" evidence="15">
    <location>
        <begin position="43"/>
        <end position="124"/>
    </location>
</feature>
<protein>
    <submittedName>
        <fullName evidence="17">Zinc finger with KRAB and SCAN domains 2</fullName>
    </submittedName>
</protein>
<dbReference type="InterPro" id="IPR013087">
    <property type="entry name" value="Znf_C2H2_type"/>
</dbReference>
<evidence type="ECO:0000313" key="17">
    <source>
        <dbReference type="EMBL" id="KAF6442883.1"/>
    </source>
</evidence>
<keyword evidence="4" id="KW-0479">Metal-binding</keyword>
<keyword evidence="5" id="KW-0677">Repeat</keyword>
<dbReference type="GO" id="GO:0006355">
    <property type="term" value="P:regulation of DNA-templated transcription"/>
    <property type="evidence" value="ECO:0007669"/>
    <property type="project" value="InterPro"/>
</dbReference>
<feature type="compositionally biased region" description="Basic and acidic residues" evidence="13">
    <location>
        <begin position="892"/>
        <end position="905"/>
    </location>
</feature>
<dbReference type="PROSITE" id="PS50157">
    <property type="entry name" value="ZINC_FINGER_C2H2_2"/>
    <property type="match status" value="3"/>
</dbReference>
<evidence type="ECO:0000256" key="13">
    <source>
        <dbReference type="SAM" id="MobiDB-lite"/>
    </source>
</evidence>
<evidence type="ECO:0000256" key="6">
    <source>
        <dbReference type="ARBA" id="ARBA00022771"/>
    </source>
</evidence>
<dbReference type="Proteomes" id="UP000593571">
    <property type="component" value="Unassembled WGS sequence"/>
</dbReference>
<feature type="region of interest" description="Disordered" evidence="13">
    <location>
        <begin position="161"/>
        <end position="215"/>
    </location>
</feature>
<feature type="region of interest" description="Disordered" evidence="13">
    <location>
        <begin position="845"/>
        <end position="905"/>
    </location>
</feature>
<keyword evidence="18" id="KW-1185">Reference proteome</keyword>
<feature type="domain" description="KRAB" evidence="16">
    <location>
        <begin position="216"/>
        <end position="287"/>
    </location>
</feature>
<evidence type="ECO:0000256" key="8">
    <source>
        <dbReference type="ARBA" id="ARBA00023015"/>
    </source>
</evidence>
<dbReference type="InterPro" id="IPR003309">
    <property type="entry name" value="SCAN_dom"/>
</dbReference>
<feature type="compositionally biased region" description="Low complexity" evidence="13">
    <location>
        <begin position="191"/>
        <end position="207"/>
    </location>
</feature>
<dbReference type="PROSITE" id="PS50804">
    <property type="entry name" value="SCAN_BOX"/>
    <property type="match status" value="1"/>
</dbReference>
<keyword evidence="10 12" id="KW-0539">Nucleus</keyword>
<feature type="domain" description="C2H2-type" evidence="14">
    <location>
        <begin position="823"/>
        <end position="852"/>
    </location>
</feature>
<dbReference type="SUPFAM" id="SSF57667">
    <property type="entry name" value="beta-beta-alpha zinc fingers"/>
    <property type="match status" value="1"/>
</dbReference>
<feature type="domain" description="C2H2-type" evidence="14">
    <location>
        <begin position="745"/>
        <end position="772"/>
    </location>
</feature>
<dbReference type="Gene3D" id="1.10.4020.10">
    <property type="entry name" value="DNA breaking-rejoining enzymes"/>
    <property type="match status" value="1"/>
</dbReference>
<name>A0A7J8F5D3_ROUAE</name>
<evidence type="ECO:0000259" key="15">
    <source>
        <dbReference type="PROSITE" id="PS50804"/>
    </source>
</evidence>
<evidence type="ECO:0000256" key="4">
    <source>
        <dbReference type="ARBA" id="ARBA00022723"/>
    </source>
</evidence>
<dbReference type="Gene3D" id="3.30.160.60">
    <property type="entry name" value="Classic Zinc Finger"/>
    <property type="match status" value="3"/>
</dbReference>
<dbReference type="Pfam" id="PF02023">
    <property type="entry name" value="SCAN"/>
    <property type="match status" value="1"/>
</dbReference>
<dbReference type="PANTHER" id="PTHR47595:SF3">
    <property type="entry name" value="MYB_SANT-LIKE DNA-BINDING DOMAIN-CONTAINING PROTEIN"/>
    <property type="match status" value="1"/>
</dbReference>
<dbReference type="FunFam" id="1.10.4020.10:FF:000001">
    <property type="entry name" value="zinc finger protein 263 isoform X1"/>
    <property type="match status" value="1"/>
</dbReference>
<feature type="compositionally biased region" description="Pro residues" evidence="13">
    <location>
        <begin position="882"/>
        <end position="891"/>
    </location>
</feature>
<dbReference type="InterPro" id="IPR044822">
    <property type="entry name" value="Myb_DNA-bind_4"/>
</dbReference>
<organism evidence="17 18">
    <name type="scientific">Rousettus aegyptiacus</name>
    <name type="common">Egyptian fruit bat</name>
    <name type="synonym">Pteropus aegyptiacus</name>
    <dbReference type="NCBI Taxonomy" id="9407"/>
    <lineage>
        <taxon>Eukaryota</taxon>
        <taxon>Metazoa</taxon>
        <taxon>Chordata</taxon>
        <taxon>Craniata</taxon>
        <taxon>Vertebrata</taxon>
        <taxon>Euteleostomi</taxon>
        <taxon>Mammalia</taxon>
        <taxon>Eutheria</taxon>
        <taxon>Laurasiatheria</taxon>
        <taxon>Chiroptera</taxon>
        <taxon>Yinpterochiroptera</taxon>
        <taxon>Pteropodoidea</taxon>
        <taxon>Pteropodidae</taxon>
        <taxon>Rousettinae</taxon>
        <taxon>Rousettus</taxon>
    </lineage>
</organism>
<comment type="function">
    <text evidence="1">May be involved in transcriptional regulation.</text>
</comment>
<dbReference type="PROSITE" id="PS50805">
    <property type="entry name" value="KRAB"/>
    <property type="match status" value="1"/>
</dbReference>
<evidence type="ECO:0000256" key="12">
    <source>
        <dbReference type="PROSITE-ProRule" id="PRU00187"/>
    </source>
</evidence>
<dbReference type="EMBL" id="JACASE010000008">
    <property type="protein sequence ID" value="KAF6442883.1"/>
    <property type="molecule type" value="Genomic_DNA"/>
</dbReference>
<dbReference type="SMART" id="SM00717">
    <property type="entry name" value="SANT"/>
    <property type="match status" value="2"/>
</dbReference>
<feature type="region of interest" description="Disordered" evidence="13">
    <location>
        <begin position="417"/>
        <end position="460"/>
    </location>
</feature>
<reference evidence="17 18" key="1">
    <citation type="journal article" date="2020" name="Nature">
        <title>Six reference-quality genomes reveal evolution of bat adaptations.</title>
        <authorList>
            <person name="Jebb D."/>
            <person name="Huang Z."/>
            <person name="Pippel M."/>
            <person name="Hughes G.M."/>
            <person name="Lavrichenko K."/>
            <person name="Devanna P."/>
            <person name="Winkler S."/>
            <person name="Jermiin L.S."/>
            <person name="Skirmuntt E.C."/>
            <person name="Katzourakis A."/>
            <person name="Burkitt-Gray L."/>
            <person name="Ray D.A."/>
            <person name="Sullivan K.A.M."/>
            <person name="Roscito J.G."/>
            <person name="Kirilenko B.M."/>
            <person name="Davalos L.M."/>
            <person name="Corthals A.P."/>
            <person name="Power M.L."/>
            <person name="Jones G."/>
            <person name="Ransome R.D."/>
            <person name="Dechmann D.K.N."/>
            <person name="Locatelli A.G."/>
            <person name="Puechmaille S.J."/>
            <person name="Fedrigo O."/>
            <person name="Jarvis E.D."/>
            <person name="Hiller M."/>
            <person name="Vernes S.C."/>
            <person name="Myers E.W."/>
            <person name="Teeling E.C."/>
        </authorList>
    </citation>
    <scope>NUCLEOTIDE SEQUENCE [LARGE SCALE GENOMIC DNA]</scope>
    <source>
        <strain evidence="17">MRouAeg1</strain>
        <tissue evidence="17">Muscle</tissue>
    </source>
</reference>
<comment type="subcellular location">
    <subcellularLocation>
        <location evidence="2 12">Nucleus</location>
    </subcellularLocation>
</comment>
<feature type="compositionally biased region" description="Acidic residues" evidence="13">
    <location>
        <begin position="448"/>
        <end position="460"/>
    </location>
</feature>
<evidence type="ECO:0000256" key="10">
    <source>
        <dbReference type="ARBA" id="ARBA00023242"/>
    </source>
</evidence>
<dbReference type="FunFam" id="3.30.160.60:FF:000286">
    <property type="entry name" value="Zinc finger protein 770"/>
    <property type="match status" value="1"/>
</dbReference>
<sequence length="905" mass="99976">MDPEMDAPLEVEGYLIMKVEKDPGWVSEPALQGPRSSESESFRRCFRQFCYEDVSGPHEAFSKLWELCCRWLKPEMRSKEQILELLVIEQFLAILPEKIQAWAQKQCPKSGEEAVALVMHLERETGRRRQQVSSPVPSEKQAPLGAAWDVVVFRPETQPGVVSREEAGSLHSGLPEQSNQKRERRPFSKNARAPPWAPAPAEEWTAADQEVRSRPVKDVHVARGFPYRKSVRQVPAHRGLFQEVREESAEDVVSLGGAVSASNGMARLEHRRAPWTAGPHSSHSRSGLRSSHIKEASACVVQGPARGAGKAWREQQQWGLEDEKVAGVHWSYEETKTFLAILRESRFYETLQACPRNSQVYGAVAEWLRECGFLRTPEQCRTKFKSLQKSYRKARSGHVLESCAFFEDMDALLNPAAHTSSAGKPKETASLPRPKRVGTGAEEQISLVEEEEAAEESGGEEMGIEFLRKAGLRAAPVLFQNLSGVHWGYEETKTFLDILRETRFYEALQACHRKSKLYGAVAERLRECGFLRTPEQCRTKFKSLQKSYRKARSGHVLEPCAFYREMDALINARAPGPTLGVAPCPSGQEREGMGMEPQDAAGWEPEPPSPAATAGDSGSERLSGEEAVPEPERQGPAGDFGVGVSIKEDATRVKDGMEQARALTEKARRTAPQNPDPGRARRGHGASGRPWGALQGVRRGKLGRAAAQPRPCAGRRPHRPLRCGDGCARGARLGCRTTRQKENAHECGVCGKSFGRSRSLARHQRTHAGDKPFRCLDCGQSFNDSSNLGAHQRAHAGEKPSRCAECGQRSTGGAHGRAPGAQSPCGGEDCEQSLSSCARFREHRRTQAGNRPHGCARCSGRLGKSSALSRHREAAGRDRLPPHPPPLCPPEQPRRGKADDLRKQL</sequence>
<evidence type="ECO:0000259" key="16">
    <source>
        <dbReference type="PROSITE" id="PS50805"/>
    </source>
</evidence>
<keyword evidence="7" id="KW-0862">Zinc</keyword>
<dbReference type="Gene3D" id="1.10.10.60">
    <property type="entry name" value="Homeodomain-like"/>
    <property type="match status" value="2"/>
</dbReference>
<dbReference type="AlphaFoldDB" id="A0A7J8F5D3"/>
<comment type="similarity">
    <text evidence="3">Belongs to the krueppel C2H2-type zinc-finger protein family.</text>
</comment>
<keyword evidence="6 11" id="KW-0863">Zinc-finger</keyword>
<accession>A0A7J8F5D3</accession>
<gene>
    <name evidence="17" type="ORF">HJG63_020978</name>
</gene>
<dbReference type="PROSITE" id="PS00028">
    <property type="entry name" value="ZINC_FINGER_C2H2_1"/>
    <property type="match status" value="2"/>
</dbReference>
<evidence type="ECO:0000256" key="5">
    <source>
        <dbReference type="ARBA" id="ARBA00022737"/>
    </source>
</evidence>
<dbReference type="GO" id="GO:0005634">
    <property type="term" value="C:nucleus"/>
    <property type="evidence" value="ECO:0007669"/>
    <property type="project" value="UniProtKB-SubCell"/>
</dbReference>
<dbReference type="InterPro" id="IPR001909">
    <property type="entry name" value="KRAB"/>
</dbReference>
<dbReference type="SUPFAM" id="SSF47353">
    <property type="entry name" value="Retrovirus capsid dimerization domain-like"/>
    <property type="match status" value="1"/>
</dbReference>
<dbReference type="InterPro" id="IPR001005">
    <property type="entry name" value="SANT/Myb"/>
</dbReference>
<dbReference type="SMART" id="SM00431">
    <property type="entry name" value="SCAN"/>
    <property type="match status" value="1"/>
</dbReference>
<evidence type="ECO:0000256" key="7">
    <source>
        <dbReference type="ARBA" id="ARBA00022833"/>
    </source>
</evidence>